<sequence>MTLKPVYGQVYGGSNQYRCCQAASELSFRVAASCSREIVTIVPVR</sequence>
<evidence type="ECO:0000313" key="1">
    <source>
        <dbReference type="EMBL" id="APZ94326.1"/>
    </source>
</evidence>
<gene>
    <name evidence="1" type="ORF">Fuma_03954</name>
</gene>
<reference evidence="1 2" key="1">
    <citation type="journal article" date="2016" name="Front. Microbiol.">
        <title>Fuerstia marisgermanicae gen. nov., sp. nov., an Unusual Member of the Phylum Planctomycetes from the German Wadden Sea.</title>
        <authorList>
            <person name="Kohn T."/>
            <person name="Heuer A."/>
            <person name="Jogler M."/>
            <person name="Vollmers J."/>
            <person name="Boedeker C."/>
            <person name="Bunk B."/>
            <person name="Rast P."/>
            <person name="Borchert D."/>
            <person name="Glockner I."/>
            <person name="Freese H.M."/>
            <person name="Klenk H.P."/>
            <person name="Overmann J."/>
            <person name="Kaster A.K."/>
            <person name="Rohde M."/>
            <person name="Wiegand S."/>
            <person name="Jogler C."/>
        </authorList>
    </citation>
    <scope>NUCLEOTIDE SEQUENCE [LARGE SCALE GENOMIC DNA]</scope>
    <source>
        <strain evidence="1 2">NH11</strain>
    </source>
</reference>
<dbReference type="Proteomes" id="UP000187735">
    <property type="component" value="Chromosome"/>
</dbReference>
<evidence type="ECO:0000313" key="2">
    <source>
        <dbReference type="Proteomes" id="UP000187735"/>
    </source>
</evidence>
<accession>A0A1P8WJU8</accession>
<proteinExistence type="predicted"/>
<dbReference type="KEGG" id="fmr:Fuma_03954"/>
<dbReference type="STRING" id="1891926.Fuma_03954"/>
<dbReference type="AlphaFoldDB" id="A0A1P8WJU8"/>
<keyword evidence="2" id="KW-1185">Reference proteome</keyword>
<protein>
    <submittedName>
        <fullName evidence="1">Uncharacterized protein</fullName>
    </submittedName>
</protein>
<dbReference type="EMBL" id="CP017641">
    <property type="protein sequence ID" value="APZ94326.1"/>
    <property type="molecule type" value="Genomic_DNA"/>
</dbReference>
<name>A0A1P8WJU8_9PLAN</name>
<organism evidence="1 2">
    <name type="scientific">Fuerstiella marisgermanici</name>
    <dbReference type="NCBI Taxonomy" id="1891926"/>
    <lineage>
        <taxon>Bacteria</taxon>
        <taxon>Pseudomonadati</taxon>
        <taxon>Planctomycetota</taxon>
        <taxon>Planctomycetia</taxon>
        <taxon>Planctomycetales</taxon>
        <taxon>Planctomycetaceae</taxon>
        <taxon>Fuerstiella</taxon>
    </lineage>
</organism>